<protein>
    <recommendedName>
        <fullName evidence="6">LNR domain-containing protein</fullName>
    </recommendedName>
</protein>
<feature type="transmembrane region" description="Helical" evidence="4">
    <location>
        <begin position="1133"/>
        <end position="1155"/>
    </location>
</feature>
<proteinExistence type="predicted"/>
<dbReference type="eggNOG" id="ENOG502S176">
    <property type="taxonomic scope" value="Eukaryota"/>
</dbReference>
<feature type="transmembrane region" description="Helical" evidence="4">
    <location>
        <begin position="1217"/>
        <end position="1237"/>
    </location>
</feature>
<reference evidence="7 8" key="1">
    <citation type="journal article" date="2010" name="Nature">
        <title>The Ectocarpus genome and the independent evolution of multicellularity in brown algae.</title>
        <authorList>
            <person name="Cock J.M."/>
            <person name="Sterck L."/>
            <person name="Rouze P."/>
            <person name="Scornet D."/>
            <person name="Allen A.E."/>
            <person name="Amoutzias G."/>
            <person name="Anthouard V."/>
            <person name="Artiguenave F."/>
            <person name="Aury J.M."/>
            <person name="Badger J.H."/>
            <person name="Beszteri B."/>
            <person name="Billiau K."/>
            <person name="Bonnet E."/>
            <person name="Bothwell J.H."/>
            <person name="Bowler C."/>
            <person name="Boyen C."/>
            <person name="Brownlee C."/>
            <person name="Carrano C.J."/>
            <person name="Charrier B."/>
            <person name="Cho G.Y."/>
            <person name="Coelho S.M."/>
            <person name="Collen J."/>
            <person name="Corre E."/>
            <person name="Da Silva C."/>
            <person name="Delage L."/>
            <person name="Delaroque N."/>
            <person name="Dittami S.M."/>
            <person name="Doulbeau S."/>
            <person name="Elias M."/>
            <person name="Farnham G."/>
            <person name="Gachon C.M."/>
            <person name="Gschloessl B."/>
            <person name="Heesch S."/>
            <person name="Jabbari K."/>
            <person name="Jubin C."/>
            <person name="Kawai H."/>
            <person name="Kimura K."/>
            <person name="Kloareg B."/>
            <person name="Kupper F.C."/>
            <person name="Lang D."/>
            <person name="Le Bail A."/>
            <person name="Leblanc C."/>
            <person name="Lerouge P."/>
            <person name="Lohr M."/>
            <person name="Lopez P.J."/>
            <person name="Martens C."/>
            <person name="Maumus F."/>
            <person name="Michel G."/>
            <person name="Miranda-Saavedra D."/>
            <person name="Morales J."/>
            <person name="Moreau H."/>
            <person name="Motomura T."/>
            <person name="Nagasato C."/>
            <person name="Napoli C.A."/>
            <person name="Nelson D.R."/>
            <person name="Nyvall-Collen P."/>
            <person name="Peters A.F."/>
            <person name="Pommier C."/>
            <person name="Potin P."/>
            <person name="Poulain J."/>
            <person name="Quesneville H."/>
            <person name="Read B."/>
            <person name="Rensing S.A."/>
            <person name="Ritter A."/>
            <person name="Rousvoal S."/>
            <person name="Samanta M."/>
            <person name="Samson G."/>
            <person name="Schroeder D.C."/>
            <person name="Segurens B."/>
            <person name="Strittmatter M."/>
            <person name="Tonon T."/>
            <person name="Tregear J.W."/>
            <person name="Valentin K."/>
            <person name="von Dassow P."/>
            <person name="Yamagishi T."/>
            <person name="Van de Peer Y."/>
            <person name="Wincker P."/>
        </authorList>
    </citation>
    <scope>NUCLEOTIDE SEQUENCE [LARGE SCALE GENOMIC DNA]</scope>
    <source>
        <strain evidence="8">Ec32 / CCAP1310/4</strain>
    </source>
</reference>
<dbReference type="PANTHER" id="PTHR11319:SF35">
    <property type="entry name" value="OUTER MEMBRANE PROTEIN PMPC-RELATED"/>
    <property type="match status" value="1"/>
</dbReference>
<dbReference type="SMART" id="SM00710">
    <property type="entry name" value="PbH1"/>
    <property type="match status" value="6"/>
</dbReference>
<evidence type="ECO:0000313" key="8">
    <source>
        <dbReference type="Proteomes" id="UP000002630"/>
    </source>
</evidence>
<dbReference type="SMART" id="SM00004">
    <property type="entry name" value="NL"/>
    <property type="match status" value="2"/>
</dbReference>
<keyword evidence="5" id="KW-0732">Signal</keyword>
<keyword evidence="3" id="KW-0325">Glycoprotein</keyword>
<evidence type="ECO:0000256" key="5">
    <source>
        <dbReference type="SAM" id="SignalP"/>
    </source>
</evidence>
<keyword evidence="4" id="KW-0812">Transmembrane</keyword>
<dbReference type="EMBL" id="FN649742">
    <property type="protein sequence ID" value="CBJ26262.1"/>
    <property type="molecule type" value="Genomic_DNA"/>
</dbReference>
<keyword evidence="4" id="KW-0472">Membrane</keyword>
<dbReference type="Proteomes" id="UP000002630">
    <property type="component" value="Linkage Group LG17"/>
</dbReference>
<feature type="transmembrane region" description="Helical" evidence="4">
    <location>
        <begin position="937"/>
        <end position="958"/>
    </location>
</feature>
<feature type="domain" description="LNR" evidence="6">
    <location>
        <begin position="37"/>
        <end position="66"/>
    </location>
</feature>
<dbReference type="OrthoDB" id="5950997at2759"/>
<feature type="transmembrane region" description="Helical" evidence="4">
    <location>
        <begin position="1041"/>
        <end position="1062"/>
    </location>
</feature>
<keyword evidence="1" id="KW-0677">Repeat</keyword>
<feature type="signal peptide" evidence="5">
    <location>
        <begin position="1"/>
        <end position="29"/>
    </location>
</feature>
<feature type="transmembrane region" description="Helical" evidence="4">
    <location>
        <begin position="978"/>
        <end position="994"/>
    </location>
</feature>
<keyword evidence="4" id="KW-1133">Transmembrane helix</keyword>
<keyword evidence="8" id="KW-1185">Reference proteome</keyword>
<dbReference type="STRING" id="2880.D7FV90"/>
<organism evidence="7 8">
    <name type="scientific">Ectocarpus siliculosus</name>
    <name type="common">Brown alga</name>
    <name type="synonym">Conferva siliculosa</name>
    <dbReference type="NCBI Taxonomy" id="2880"/>
    <lineage>
        <taxon>Eukaryota</taxon>
        <taxon>Sar</taxon>
        <taxon>Stramenopiles</taxon>
        <taxon>Ochrophyta</taxon>
        <taxon>PX clade</taxon>
        <taxon>Phaeophyceae</taxon>
        <taxon>Ectocarpales</taxon>
        <taxon>Ectocarpaceae</taxon>
        <taxon>Ectocarpus</taxon>
    </lineage>
</organism>
<dbReference type="SUPFAM" id="SSF51126">
    <property type="entry name" value="Pectin lyase-like"/>
    <property type="match status" value="2"/>
</dbReference>
<dbReference type="InterPro" id="IPR000800">
    <property type="entry name" value="Notch_dom"/>
</dbReference>
<dbReference type="EMBL" id="FN648475">
    <property type="protein sequence ID" value="CBJ26262.1"/>
    <property type="molecule type" value="Genomic_DNA"/>
</dbReference>
<name>D7FV90_ECTSI</name>
<evidence type="ECO:0000313" key="7">
    <source>
        <dbReference type="EMBL" id="CBJ26262.1"/>
    </source>
</evidence>
<dbReference type="InParanoid" id="D7FV90"/>
<dbReference type="InterPro" id="IPR011050">
    <property type="entry name" value="Pectin_lyase_fold/virulence"/>
</dbReference>
<evidence type="ECO:0000256" key="2">
    <source>
        <dbReference type="ARBA" id="ARBA00023157"/>
    </source>
</evidence>
<sequence length="1398" mass="147689">MKRHTTGRSTTRLVVAVWCALSLLRSIDGLYTDYELCTGSLATVEDGVCDSSNNIASCLYDGGDCCPSTCVSSAGLCTEDTRQCLNPSASDYPYAEYGNCTAMSGHLPYISDGYDGGDCCPSTCVVSTTDYCPEDNSECVDPFAVDFGYPGFENCTGYPPSMGNGLCIPENNIPECEYDGGDCCECSCQPAQYMCLGRFDCLDPSFNTTECVTNTTACSPDLSREWLVEDTADAIELANAINCTGGTFDVEWRGSVIVPQTLWVSQGTTVNITGVDTTASPAVADGNGESRIFGVINSSLNLHGMTLSNGHGVVGGAIFSALGTVTFSGSSALVNNSADEHGGAMFVDGGAVSWDGDMIIADNSCSWDGGAIFIRSAASVSWSGNTTFIGNRIYSFGHNGGFSYGGAINAILESNVSWTEQTSFIDNRVDVDAVDREVVCYGGAVAVDSHSSAIWSGSTSFEDNEACFCGGALHANDTGIFSWTGETVFSNNQATSGGVLCLEWYSSASWSNSTAFVGNNASEDGGALYVTDISSVVWTGDTRFEGNSARNGGAVHVSGTSCPIAWSGETTFEGNFVSGSGGGLFVGEGAEVNMTGRTDFSNNHADVNGGAVVSALNSVTDATESVISIDGATSFFNNSCQNCGGALMISGSVSLSFASDGTQFLQNVAESAGGAVCLTGVGEGPTFSGIRFDSNSAQIGGAVRSTGSGTTILATGDEFPVTFTGCNFTGNWATASGGAMESAAGKDLVANSTFLGNTASQGGAARFAGSVSVSNCLFMNNHADEQGGPAIQNLGFMEGIEACTFADNDAVCPSGFFLDFVDGHRYSDVCSGCEECSDCGVADSSEVPTCTITPDHTQSTGNTIETLSIDPGYWRATPSTIIILACHNSDACLGGETGAADYCAEGYEGPYCAVCSDGFAESLSFTCSNCSDGKATVVALVALPTMVILGLIFLVYMVSRERKRDAPSAGPWHRLKRLLPLQSLKIMIVVWQILNELASVATVSFPDVYERFLDGAAFLGFDIGWMLSTGCVVDVDFHDRVVTSTVGPLVALAILGLTYIVARCRNRSCDQALHRVRRKHVSMALWVSFLVYSPVSSTIFQTFSCETLDDGVTYLRADYRIDCNSSKHLAMEIYAGLMIFVYPIGVPLVYAALLFGGRDALKIAAVPNMEQSRVQAAVHLSSPYRPGCFYYEIIECGRRVLMTGVIVFIFPNELGQIAVTLVMACTFALLFEALAPYDSKWDAWISRSGHVIVLLSIFVAFLLEQRVTGGTSDSQDLDGGVLLGMNVSMVAAVVVQVVIMACSAARPTESLLPRSVTSAAVGFDVEHSSSDFDEHDGNRIVRTALTQDSESFRSAVEDFSGIVSRRGTSFRQRSSQRRPVVPCYSDDEAFERERAPWE</sequence>
<dbReference type="InterPro" id="IPR006626">
    <property type="entry name" value="PbH1"/>
</dbReference>
<feature type="transmembrane region" description="Helical" evidence="4">
    <location>
        <begin position="1083"/>
        <end position="1103"/>
    </location>
</feature>
<accession>D7FV90</accession>
<evidence type="ECO:0000256" key="3">
    <source>
        <dbReference type="ARBA" id="ARBA00023180"/>
    </source>
</evidence>
<evidence type="ECO:0000256" key="1">
    <source>
        <dbReference type="ARBA" id="ARBA00022737"/>
    </source>
</evidence>
<evidence type="ECO:0000259" key="6">
    <source>
        <dbReference type="SMART" id="SM00004"/>
    </source>
</evidence>
<feature type="domain" description="LNR" evidence="6">
    <location>
        <begin position="148"/>
        <end position="184"/>
    </location>
</feature>
<dbReference type="PANTHER" id="PTHR11319">
    <property type="entry name" value="G PROTEIN-COUPLED RECEPTOR-RELATED"/>
    <property type="match status" value="1"/>
</dbReference>
<feature type="transmembrane region" description="Helical" evidence="4">
    <location>
        <begin position="1283"/>
        <end position="1305"/>
    </location>
</feature>
<feature type="chain" id="PRO_5003095802" description="LNR domain-containing protein" evidence="5">
    <location>
        <begin position="30"/>
        <end position="1398"/>
    </location>
</feature>
<evidence type="ECO:0000256" key="4">
    <source>
        <dbReference type="SAM" id="Phobius"/>
    </source>
</evidence>
<keyword evidence="2" id="KW-1015">Disulfide bond</keyword>
<feature type="transmembrane region" description="Helical" evidence="4">
    <location>
        <begin position="1244"/>
        <end position="1263"/>
    </location>
</feature>
<gene>
    <name evidence="7" type="ORF">Esi_0029_0032</name>
</gene>
<dbReference type="OMA" id="CASEYAP"/>